<dbReference type="AlphaFoldDB" id="A0A0C3D319"/>
<gene>
    <name evidence="3" type="ORF">OIDMADRAFT_183121</name>
</gene>
<evidence type="ECO:0000256" key="1">
    <source>
        <dbReference type="SAM" id="MobiDB-lite"/>
    </source>
</evidence>
<feature type="compositionally biased region" description="Acidic residues" evidence="1">
    <location>
        <begin position="218"/>
        <end position="230"/>
    </location>
</feature>
<feature type="compositionally biased region" description="Basic residues" evidence="1">
    <location>
        <begin position="194"/>
        <end position="206"/>
    </location>
</feature>
<keyword evidence="4" id="KW-1185">Reference proteome</keyword>
<dbReference type="PANTHER" id="PTHR23216:SF1">
    <property type="entry name" value="NUCLEOLAR AND COILED-BODY PHOSPHOPROTEIN 1"/>
    <property type="match status" value="1"/>
</dbReference>
<dbReference type="EMBL" id="KN832884">
    <property type="protein sequence ID" value="KIM96317.1"/>
    <property type="molecule type" value="Genomic_DNA"/>
</dbReference>
<feature type="domain" description="Srp40 C-terminal" evidence="2">
    <location>
        <begin position="397"/>
        <end position="464"/>
    </location>
</feature>
<dbReference type="Pfam" id="PF05022">
    <property type="entry name" value="SRP40_C"/>
    <property type="match status" value="1"/>
</dbReference>
<dbReference type="InterPro" id="IPR006594">
    <property type="entry name" value="LisH"/>
</dbReference>
<dbReference type="InterPro" id="IPR039191">
    <property type="entry name" value="Nopp140-like"/>
</dbReference>
<accession>A0A0C3D319</accession>
<dbReference type="PROSITE" id="PS50896">
    <property type="entry name" value="LISH"/>
    <property type="match status" value="1"/>
</dbReference>
<feature type="compositionally biased region" description="Low complexity" evidence="1">
    <location>
        <begin position="167"/>
        <end position="178"/>
    </location>
</feature>
<feature type="compositionally biased region" description="Low complexity" evidence="1">
    <location>
        <begin position="241"/>
        <end position="265"/>
    </location>
</feature>
<feature type="compositionally biased region" description="Low complexity" evidence="1">
    <location>
        <begin position="345"/>
        <end position="361"/>
    </location>
</feature>
<dbReference type="STRING" id="913774.A0A0C3D319"/>
<dbReference type="GO" id="GO:0005730">
    <property type="term" value="C:nucleolus"/>
    <property type="evidence" value="ECO:0007669"/>
    <property type="project" value="InterPro"/>
</dbReference>
<name>A0A0C3D319_OIDMZ</name>
<organism evidence="3 4">
    <name type="scientific">Oidiodendron maius (strain Zn)</name>
    <dbReference type="NCBI Taxonomy" id="913774"/>
    <lineage>
        <taxon>Eukaryota</taxon>
        <taxon>Fungi</taxon>
        <taxon>Dikarya</taxon>
        <taxon>Ascomycota</taxon>
        <taxon>Pezizomycotina</taxon>
        <taxon>Leotiomycetes</taxon>
        <taxon>Leotiomycetes incertae sedis</taxon>
        <taxon>Myxotrichaceae</taxon>
        <taxon>Oidiodendron</taxon>
    </lineage>
</organism>
<dbReference type="OrthoDB" id="5599646at2759"/>
<sequence>MSGNPNKQKMGKRKGATAKQQPDWLFPGAGDSSNDALAKKSGNNNPPANQSPPSELVGLVEAFLAENQYTNTSQTFAKENKARGQIESNINYAPSLSAIYNEWRQLKRGGPSAVEDASKQHVPLKSIKKDVSSSDSDSSSETSSDENDSDVEMADTRPINKEVGRKSSSSASSSSSSDSDADDENETPVIKASSPKKPKVNTLKRKEHPDTNSSSSDSDSDSTSESSSEDEAPKAKKAKTDASSSSEDSSDSSSASESDSDSSSENKTAKTKQVDPEPISSGSESSSESDSDSDSSTHSIAQKVPLPESDSVSTSDSDSDSDSDNEDNKQTSDTSATLSDHAKKSASSAESSSGASSSGSEIKPKVASKAEAAPLRKLSPPLPPNPVKDLPRKTNERFSRIPQNIQVDQRLASNAYVPYDYAQRAHEDLIVTKGKGFTKEKNKKKRGSYRGGYIDVEGKKGIKFDD</sequence>
<proteinExistence type="predicted"/>
<dbReference type="InParanoid" id="A0A0C3D319"/>
<dbReference type="PANTHER" id="PTHR23216">
    <property type="entry name" value="NUCLEOLAR AND COILED-BODY PHOSPHOPROTEIN 1"/>
    <property type="match status" value="1"/>
</dbReference>
<feature type="compositionally biased region" description="Low complexity" evidence="1">
    <location>
        <begin position="133"/>
        <end position="142"/>
    </location>
</feature>
<dbReference type="InterPro" id="IPR007718">
    <property type="entry name" value="Srp40_C"/>
</dbReference>
<evidence type="ECO:0000259" key="2">
    <source>
        <dbReference type="Pfam" id="PF05022"/>
    </source>
</evidence>
<feature type="compositionally biased region" description="Basic and acidic residues" evidence="1">
    <location>
        <begin position="231"/>
        <end position="240"/>
    </location>
</feature>
<reference evidence="4" key="2">
    <citation type="submission" date="2015-01" db="EMBL/GenBank/DDBJ databases">
        <title>Evolutionary Origins and Diversification of the Mycorrhizal Mutualists.</title>
        <authorList>
            <consortium name="DOE Joint Genome Institute"/>
            <consortium name="Mycorrhizal Genomics Consortium"/>
            <person name="Kohler A."/>
            <person name="Kuo A."/>
            <person name="Nagy L.G."/>
            <person name="Floudas D."/>
            <person name="Copeland A."/>
            <person name="Barry K.W."/>
            <person name="Cichocki N."/>
            <person name="Veneault-Fourrey C."/>
            <person name="LaButti K."/>
            <person name="Lindquist E.A."/>
            <person name="Lipzen A."/>
            <person name="Lundell T."/>
            <person name="Morin E."/>
            <person name="Murat C."/>
            <person name="Riley R."/>
            <person name="Ohm R."/>
            <person name="Sun H."/>
            <person name="Tunlid A."/>
            <person name="Henrissat B."/>
            <person name="Grigoriev I.V."/>
            <person name="Hibbett D.S."/>
            <person name="Martin F."/>
        </authorList>
    </citation>
    <scope>NUCLEOTIDE SEQUENCE [LARGE SCALE GENOMIC DNA]</scope>
    <source>
        <strain evidence="4">Zn</strain>
    </source>
</reference>
<evidence type="ECO:0000313" key="4">
    <source>
        <dbReference type="Proteomes" id="UP000054321"/>
    </source>
</evidence>
<feature type="compositionally biased region" description="Low complexity" evidence="1">
    <location>
        <begin position="41"/>
        <end position="54"/>
    </location>
</feature>
<evidence type="ECO:0000313" key="3">
    <source>
        <dbReference type="EMBL" id="KIM96317.1"/>
    </source>
</evidence>
<protein>
    <recommendedName>
        <fullName evidence="2">Srp40 C-terminal domain-containing protein</fullName>
    </recommendedName>
</protein>
<dbReference type="HOGENOM" id="CLU_037040_1_0_1"/>
<dbReference type="Proteomes" id="UP000054321">
    <property type="component" value="Unassembled WGS sequence"/>
</dbReference>
<feature type="region of interest" description="Disordered" evidence="1">
    <location>
        <begin position="108"/>
        <end position="392"/>
    </location>
</feature>
<feature type="compositionally biased region" description="Acidic residues" evidence="1">
    <location>
        <begin position="143"/>
        <end position="153"/>
    </location>
</feature>
<feature type="compositionally biased region" description="Basic and acidic residues" evidence="1">
    <location>
        <begin position="154"/>
        <end position="165"/>
    </location>
</feature>
<dbReference type="GO" id="GO:0005654">
    <property type="term" value="C:nucleoplasm"/>
    <property type="evidence" value="ECO:0007669"/>
    <property type="project" value="TreeGrafter"/>
</dbReference>
<reference evidence="3 4" key="1">
    <citation type="submission" date="2014-04" db="EMBL/GenBank/DDBJ databases">
        <authorList>
            <consortium name="DOE Joint Genome Institute"/>
            <person name="Kuo A."/>
            <person name="Martino E."/>
            <person name="Perotto S."/>
            <person name="Kohler A."/>
            <person name="Nagy L.G."/>
            <person name="Floudas D."/>
            <person name="Copeland A."/>
            <person name="Barry K.W."/>
            <person name="Cichocki N."/>
            <person name="Veneault-Fourrey C."/>
            <person name="LaButti K."/>
            <person name="Lindquist E.A."/>
            <person name="Lipzen A."/>
            <person name="Lundell T."/>
            <person name="Morin E."/>
            <person name="Murat C."/>
            <person name="Sun H."/>
            <person name="Tunlid A."/>
            <person name="Henrissat B."/>
            <person name="Grigoriev I.V."/>
            <person name="Hibbett D.S."/>
            <person name="Martin F."/>
            <person name="Nordberg H.P."/>
            <person name="Cantor M.N."/>
            <person name="Hua S.X."/>
        </authorList>
    </citation>
    <scope>NUCLEOTIDE SEQUENCE [LARGE SCALE GENOMIC DNA]</scope>
    <source>
        <strain evidence="3 4">Zn</strain>
    </source>
</reference>
<feature type="region of interest" description="Disordered" evidence="1">
    <location>
        <begin position="1"/>
        <end position="56"/>
    </location>
</feature>